<keyword evidence="1" id="KW-0479">Metal-binding</keyword>
<proteinExistence type="predicted"/>
<organism evidence="5 6">
    <name type="scientific">Hyphomonas atlantica</name>
    <dbReference type="NCBI Taxonomy" id="1280948"/>
    <lineage>
        <taxon>Bacteria</taxon>
        <taxon>Pseudomonadati</taxon>
        <taxon>Pseudomonadota</taxon>
        <taxon>Alphaproteobacteria</taxon>
        <taxon>Hyphomonadales</taxon>
        <taxon>Hyphomonadaceae</taxon>
        <taxon>Hyphomonas</taxon>
    </lineage>
</organism>
<name>A0A059E7H5_9PROT</name>
<dbReference type="AlphaFoldDB" id="A0A059E7H5"/>
<dbReference type="OrthoDB" id="9794178at2"/>
<reference evidence="5 6" key="1">
    <citation type="journal article" date="2014" name="Antonie Van Leeuwenhoek">
        <title>Hyphomonas beringensis sp. nov. and Hyphomonas chukchiensis sp. nov., isolated from surface seawater of the Bering Sea and Chukchi Sea.</title>
        <authorList>
            <person name="Li C."/>
            <person name="Lai Q."/>
            <person name="Li G."/>
            <person name="Dong C."/>
            <person name="Wang J."/>
            <person name="Liao Y."/>
            <person name="Shao Z."/>
        </authorList>
    </citation>
    <scope>NUCLEOTIDE SEQUENCE [LARGE SCALE GENOMIC DNA]</scope>
    <source>
        <strain evidence="5 6">22II1-22F38</strain>
    </source>
</reference>
<dbReference type="InterPro" id="IPR038492">
    <property type="entry name" value="GBBH-like_N_sf"/>
</dbReference>
<sequence length="101" mass="11061">MSEPSWPTKLAFRKSAQELAIAFEDGVSGTIAYKRLREESPSAEVRGHGSGPKPPQAPVPEDISVVGAEPVGRYAIRIRFSDGHDSGLYTWKLLRELAKPD</sequence>
<comment type="caution">
    <text evidence="5">The sequence shown here is derived from an EMBL/GenBank/DDBJ whole genome shotgun (WGS) entry which is preliminary data.</text>
</comment>
<evidence type="ECO:0000313" key="6">
    <source>
        <dbReference type="Proteomes" id="UP000024547"/>
    </source>
</evidence>
<protein>
    <recommendedName>
        <fullName evidence="4">Gamma-butyrobetaine hydroxylase-like N-terminal domain-containing protein</fullName>
    </recommendedName>
</protein>
<keyword evidence="2" id="KW-0408">Iron</keyword>
<evidence type="ECO:0000256" key="2">
    <source>
        <dbReference type="ARBA" id="ARBA00023004"/>
    </source>
</evidence>
<keyword evidence="6" id="KW-1185">Reference proteome</keyword>
<dbReference type="PANTHER" id="PTHR35303:SF5">
    <property type="entry name" value="OS02G0197800 PROTEIN"/>
    <property type="match status" value="1"/>
</dbReference>
<evidence type="ECO:0000259" key="4">
    <source>
        <dbReference type="Pfam" id="PF06155"/>
    </source>
</evidence>
<feature type="domain" description="Gamma-butyrobetaine hydroxylase-like N-terminal" evidence="4">
    <location>
        <begin position="13"/>
        <end position="95"/>
    </location>
</feature>
<feature type="region of interest" description="Disordered" evidence="3">
    <location>
        <begin position="38"/>
        <end position="62"/>
    </location>
</feature>
<dbReference type="PANTHER" id="PTHR35303">
    <property type="entry name" value="OS02G0197800 PROTEIN"/>
    <property type="match status" value="1"/>
</dbReference>
<evidence type="ECO:0000256" key="1">
    <source>
        <dbReference type="ARBA" id="ARBA00022723"/>
    </source>
</evidence>
<gene>
    <name evidence="5" type="ORF">HY36_14715</name>
</gene>
<dbReference type="PATRIC" id="fig|1280948.3.peg.1178"/>
<dbReference type="GO" id="GO:0046872">
    <property type="term" value="F:metal ion binding"/>
    <property type="evidence" value="ECO:0007669"/>
    <property type="project" value="UniProtKB-KW"/>
</dbReference>
<dbReference type="eggNOG" id="COG3536">
    <property type="taxonomic scope" value="Bacteria"/>
</dbReference>
<dbReference type="InterPro" id="IPR010376">
    <property type="entry name" value="GBBH-like_N"/>
</dbReference>
<evidence type="ECO:0000256" key="3">
    <source>
        <dbReference type="SAM" id="MobiDB-lite"/>
    </source>
</evidence>
<evidence type="ECO:0000313" key="5">
    <source>
        <dbReference type="EMBL" id="KCZ63545.1"/>
    </source>
</evidence>
<dbReference type="RefSeq" id="WP_035549689.1">
    <property type="nucleotide sequence ID" value="NZ_AWFH01000006.1"/>
</dbReference>
<accession>A0A059E7H5</accession>
<dbReference type="Proteomes" id="UP000024547">
    <property type="component" value="Unassembled WGS sequence"/>
</dbReference>
<dbReference type="EMBL" id="AWFH01000006">
    <property type="protein sequence ID" value="KCZ63545.1"/>
    <property type="molecule type" value="Genomic_DNA"/>
</dbReference>
<dbReference type="Pfam" id="PF06155">
    <property type="entry name" value="GBBH-like_N"/>
    <property type="match status" value="1"/>
</dbReference>
<dbReference type="Gene3D" id="3.30.2020.30">
    <property type="match status" value="1"/>
</dbReference>
<dbReference type="STRING" id="1280948.HY36_14715"/>